<dbReference type="EMBL" id="JBEPML010000004">
    <property type="protein sequence ID" value="MET3791255.1"/>
    <property type="molecule type" value="Genomic_DNA"/>
</dbReference>
<accession>A0ABV2MWR6</accession>
<keyword evidence="2 3" id="KW-0808">Transferase</keyword>
<proteinExistence type="inferred from homology"/>
<comment type="caution">
    <text evidence="4">The sequence shown here is derived from an EMBL/GenBank/DDBJ whole genome shotgun (WGS) entry which is preliminary data.</text>
</comment>
<gene>
    <name evidence="4" type="ORF">ABID37_001463</name>
</gene>
<dbReference type="InterPro" id="IPR004165">
    <property type="entry name" value="CoA_trans_fam_I"/>
</dbReference>
<evidence type="ECO:0000256" key="2">
    <source>
        <dbReference type="ARBA" id="ARBA00022679"/>
    </source>
</evidence>
<name>A0ABV2MWR6_9HYPH</name>
<comment type="similarity">
    <text evidence="1 3">Belongs to the 3-oxoacid CoA-transferase family.</text>
</comment>
<reference evidence="4 5" key="1">
    <citation type="submission" date="2024-06" db="EMBL/GenBank/DDBJ databases">
        <title>Genomic Encyclopedia of Type Strains, Phase IV (KMG-IV): sequencing the most valuable type-strain genomes for metagenomic binning, comparative biology and taxonomic classification.</title>
        <authorList>
            <person name="Goeker M."/>
        </authorList>
    </citation>
    <scope>NUCLEOTIDE SEQUENCE [LARGE SCALE GENOMIC DNA]</scope>
    <source>
        <strain evidence="4 5">DSM 27865</strain>
    </source>
</reference>
<sequence length="508" mass="53832">MHSKVQSPEAVAAAIKDGAVIAVASSGGGLLEPDDIFAAIEARFLTTGHPRDLTLVHALGFGDRGRRGANRFAHEGMVRRVIGGHWTWSKPMQDLARANKIEAYSLPGGVISLLLRESGAGRPGLITRTGLDTFVDPRRQGGKVNAAASEDIVELIEIGGETFLRYLPLKIDVALLKGTYADTLGNLSLREEPADLDTYAAALAAHNNGGLVAVQVRACVQSGSLTSREVAVPGIFVDHIVVSPQQEQTYRGGYDPALAGLLRTTALPASDEASEGVKRVLALRAAEELREGATVNFGFGASAGVAAIISERGTQSSYWTTIEQGIHGGAMLIGNLFGMAVNPLAIMAATQQFDFYHGGGLDIAFLGMAECDRHGNVNVSHLGGDFIGPGGFIDITQNARKVVFCGTFDTKGSRLAIRGGGIRVEAPGQVRKFVHDVGAVTFSGQQALERGQEVVYVTERAVFQLGANGVELIEVADGIDIRSDILERMDFAPVVRNPARMNAEYFGT</sequence>
<dbReference type="InterPro" id="IPR014388">
    <property type="entry name" value="3-oxoacid_CoA-transferase"/>
</dbReference>
<dbReference type="Proteomes" id="UP001549076">
    <property type="component" value="Unassembled WGS sequence"/>
</dbReference>
<keyword evidence="5" id="KW-1185">Reference proteome</keyword>
<protein>
    <recommendedName>
        <fullName evidence="3">Acetate CoA-transferase YdiF</fullName>
        <ecNumber evidence="3">2.8.3.8</ecNumber>
    </recommendedName>
</protein>
<comment type="function">
    <text evidence="3">CoA transferase having broad substrate specificity for short-chain acyl-CoA thioesters with the activity decreasing when the length of the carboxylic acid chain exceeds four carbons.</text>
</comment>
<evidence type="ECO:0000313" key="5">
    <source>
        <dbReference type="Proteomes" id="UP001549076"/>
    </source>
</evidence>
<dbReference type="Pfam" id="PF01144">
    <property type="entry name" value="CoA_trans"/>
    <property type="match status" value="1"/>
</dbReference>
<dbReference type="Gene3D" id="3.40.1080.10">
    <property type="entry name" value="Glutaconate Coenzyme A-transferase"/>
    <property type="match status" value="2"/>
</dbReference>
<dbReference type="PANTHER" id="PTHR43293">
    <property type="entry name" value="ACETATE COA-TRANSFERASE YDIF"/>
    <property type="match status" value="1"/>
</dbReference>
<dbReference type="SMART" id="SM00882">
    <property type="entry name" value="CoA_trans"/>
    <property type="match status" value="1"/>
</dbReference>
<evidence type="ECO:0000256" key="3">
    <source>
        <dbReference type="PIRNR" id="PIRNR000858"/>
    </source>
</evidence>
<dbReference type="SUPFAM" id="SSF100950">
    <property type="entry name" value="NagB/RpiA/CoA transferase-like"/>
    <property type="match status" value="2"/>
</dbReference>
<dbReference type="PIRSF" id="PIRSF000858">
    <property type="entry name" value="SCOT-t"/>
    <property type="match status" value="1"/>
</dbReference>
<comment type="catalytic activity">
    <reaction evidence="3">
        <text>an acyl-CoA + acetate = a carboxylate + acetyl-CoA</text>
        <dbReference type="Rhea" id="RHEA:13381"/>
        <dbReference type="ChEBI" id="CHEBI:29067"/>
        <dbReference type="ChEBI" id="CHEBI:30089"/>
        <dbReference type="ChEBI" id="CHEBI:57288"/>
        <dbReference type="ChEBI" id="CHEBI:58342"/>
        <dbReference type="EC" id="2.8.3.8"/>
    </reaction>
</comment>
<organism evidence="4 5">
    <name type="scientific">Aquamicrobium terrae</name>
    <dbReference type="NCBI Taxonomy" id="1324945"/>
    <lineage>
        <taxon>Bacteria</taxon>
        <taxon>Pseudomonadati</taxon>
        <taxon>Pseudomonadota</taxon>
        <taxon>Alphaproteobacteria</taxon>
        <taxon>Hyphomicrobiales</taxon>
        <taxon>Phyllobacteriaceae</taxon>
        <taxon>Aquamicrobium</taxon>
    </lineage>
</organism>
<dbReference type="InterPro" id="IPR037171">
    <property type="entry name" value="NagB/RpiA_transferase-like"/>
</dbReference>
<evidence type="ECO:0000256" key="1">
    <source>
        <dbReference type="ARBA" id="ARBA00007154"/>
    </source>
</evidence>
<dbReference type="GO" id="GO:0016740">
    <property type="term" value="F:transferase activity"/>
    <property type="evidence" value="ECO:0007669"/>
    <property type="project" value="UniProtKB-KW"/>
</dbReference>
<evidence type="ECO:0000313" key="4">
    <source>
        <dbReference type="EMBL" id="MET3791255.1"/>
    </source>
</evidence>
<dbReference type="PANTHER" id="PTHR43293:SF1">
    <property type="entry name" value="ACETATE COA-TRANSFERASE YDIF"/>
    <property type="match status" value="1"/>
</dbReference>
<dbReference type="EC" id="2.8.3.8" evidence="3"/>
<dbReference type="RefSeq" id="WP_354193593.1">
    <property type="nucleotide sequence ID" value="NZ_JBEPML010000004.1"/>
</dbReference>